<dbReference type="EMBL" id="JABFDY010000004">
    <property type="protein sequence ID" value="KAF7708364.1"/>
    <property type="molecule type" value="Genomic_DNA"/>
</dbReference>
<dbReference type="Gene3D" id="3.30.2410.10">
    <property type="entry name" value="Hect, E3 ligase catalytic domain"/>
    <property type="match status" value="1"/>
</dbReference>
<dbReference type="Proteomes" id="UP000606274">
    <property type="component" value="Unassembled WGS sequence"/>
</dbReference>
<evidence type="ECO:0000256" key="1">
    <source>
        <dbReference type="ARBA" id="ARBA00022679"/>
    </source>
</evidence>
<keyword evidence="2" id="KW-0833">Ubl conjugation pathway</keyword>
<organism evidence="5 6">
    <name type="scientific">Silurus meridionalis</name>
    <name type="common">Southern catfish</name>
    <name type="synonym">Silurus soldatovi meridionalis</name>
    <dbReference type="NCBI Taxonomy" id="175797"/>
    <lineage>
        <taxon>Eukaryota</taxon>
        <taxon>Metazoa</taxon>
        <taxon>Chordata</taxon>
        <taxon>Craniata</taxon>
        <taxon>Vertebrata</taxon>
        <taxon>Euteleostomi</taxon>
        <taxon>Actinopterygii</taxon>
        <taxon>Neopterygii</taxon>
        <taxon>Teleostei</taxon>
        <taxon>Ostariophysi</taxon>
        <taxon>Siluriformes</taxon>
        <taxon>Siluridae</taxon>
        <taxon>Silurus</taxon>
    </lineage>
</organism>
<evidence type="ECO:0000259" key="4">
    <source>
        <dbReference type="Pfam" id="PF00632"/>
    </source>
</evidence>
<evidence type="ECO:0000256" key="3">
    <source>
        <dbReference type="SAM" id="MobiDB-lite"/>
    </source>
</evidence>
<feature type="region of interest" description="Disordered" evidence="3">
    <location>
        <begin position="94"/>
        <end position="124"/>
    </location>
</feature>
<evidence type="ECO:0000313" key="6">
    <source>
        <dbReference type="Proteomes" id="UP000606274"/>
    </source>
</evidence>
<proteinExistence type="predicted"/>
<keyword evidence="6" id="KW-1185">Reference proteome</keyword>
<dbReference type="AlphaFoldDB" id="A0A8T0BMX3"/>
<name>A0A8T0BMX3_SILME</name>
<reference evidence="5" key="1">
    <citation type="submission" date="2020-08" db="EMBL/GenBank/DDBJ databases">
        <title>Chromosome-level assembly of Southern catfish (Silurus meridionalis) provides insights into visual adaptation to the nocturnal and benthic lifestyles.</title>
        <authorList>
            <person name="Zhang Y."/>
            <person name="Wang D."/>
            <person name="Peng Z."/>
        </authorList>
    </citation>
    <scope>NUCLEOTIDE SEQUENCE</scope>
    <source>
        <strain evidence="5">SWU-2019-XX</strain>
        <tissue evidence="5">Muscle</tissue>
    </source>
</reference>
<dbReference type="GO" id="GO:0004842">
    <property type="term" value="F:ubiquitin-protein transferase activity"/>
    <property type="evidence" value="ECO:0007669"/>
    <property type="project" value="InterPro"/>
</dbReference>
<feature type="compositionally biased region" description="Basic and acidic residues" evidence="3">
    <location>
        <begin position="102"/>
        <end position="112"/>
    </location>
</feature>
<feature type="compositionally biased region" description="Basic and acidic residues" evidence="3">
    <location>
        <begin position="228"/>
        <end position="240"/>
    </location>
</feature>
<protein>
    <recommendedName>
        <fullName evidence="4">HECT domain-containing protein</fullName>
    </recommendedName>
</protein>
<accession>A0A8T0BMX3</accession>
<dbReference type="Gene3D" id="3.90.1750.10">
    <property type="entry name" value="Hect, E3 ligase catalytic domains"/>
    <property type="match status" value="1"/>
</dbReference>
<feature type="domain" description="HECT" evidence="4">
    <location>
        <begin position="477"/>
        <end position="724"/>
    </location>
</feature>
<dbReference type="InterPro" id="IPR000569">
    <property type="entry name" value="HECT_dom"/>
</dbReference>
<evidence type="ECO:0000256" key="2">
    <source>
        <dbReference type="ARBA" id="ARBA00022786"/>
    </source>
</evidence>
<keyword evidence="1" id="KW-0808">Transferase</keyword>
<gene>
    <name evidence="5" type="ORF">HF521_017421</name>
</gene>
<dbReference type="InterPro" id="IPR035983">
    <property type="entry name" value="Hect_E3_ubiquitin_ligase"/>
</dbReference>
<feature type="compositionally biased region" description="Basic residues" evidence="3">
    <location>
        <begin position="113"/>
        <end position="124"/>
    </location>
</feature>
<feature type="region of interest" description="Disordered" evidence="3">
    <location>
        <begin position="228"/>
        <end position="249"/>
    </location>
</feature>
<dbReference type="SUPFAM" id="SSF56204">
    <property type="entry name" value="Hect, E3 ligase catalytic domain"/>
    <property type="match status" value="1"/>
</dbReference>
<sequence length="731" mass="82511">MEEMAAQSPHQQRTNEDAGLWDFLRKRGVPEQNIDQMQQDRIDTSVVRELDDTCLARYIPLYGDRIATRRYCLDKQKRKDDSCSKMSLLEKLRKKMSTATTSHEEETTEERRPTKKASYKRNATKSSRKIELGWLHEGKQVRKRCGGGTRILDISKDATKNDLMSHAKELFFPHGESKKGKWEEFTHSIYDFKESELEDSITLGELYTLSKFGILRFYLHTTWHKDKSATEVDNEKDRHSGPLGEQQKRAQSLISDQQLEKPLCVHKPQTNPSCTVKECNHATSSAHLAVVGVIDLTSLSYDSEVIVGGIEDASSASQLDDTVPVVASTEEVINVGLSTSTPVKHTVCSSGNADYELLSETHLIEPFQDFSPTEEVISVVPSTSTLFVEDGIARSNFGTNYELLTVGIKLHRVNLLEEMICQFKDELILNYPLKYSFINEKGHDADGVSRDVYAAFWTEFLDCAAEGAEMRVPSLSPKWQEDEWKAVGRILAKGFLDQGYFPLRVAPAFTTALIFGEHAVSTDLLYQSLLLYLSQCERDLITTALQQDLDSDGQDELLDLLDRLGVKTVPSQDNLKAVLIQVAHKQIIQQPKYALDNMSVVAAQPLMTTLTTPAKIWTMYDDKKPTPRKVLKLIEANPTTPAENQAFKFQYIRGLDQVGLRRMLRFVTGSDVICVTEIRVVFTTLDGLARRPVAHTCGSVLELPCTYNSYPELRVEMENVLTSSYYTMDIV</sequence>
<comment type="caution">
    <text evidence="5">The sequence shown here is derived from an EMBL/GenBank/DDBJ whole genome shotgun (WGS) entry which is preliminary data.</text>
</comment>
<dbReference type="Pfam" id="PF00632">
    <property type="entry name" value="HECT"/>
    <property type="match status" value="1"/>
</dbReference>
<evidence type="ECO:0000313" key="5">
    <source>
        <dbReference type="EMBL" id="KAF7708364.1"/>
    </source>
</evidence>